<dbReference type="EMBL" id="FOFR01000017">
    <property type="protein sequence ID" value="SER89823.1"/>
    <property type="molecule type" value="Genomic_DNA"/>
</dbReference>
<keyword evidence="7" id="KW-0963">Cytoplasm</keyword>
<evidence type="ECO:0000256" key="5">
    <source>
        <dbReference type="ARBA" id="ARBA00023098"/>
    </source>
</evidence>
<sequence>MDTVLLRITELIRELLPEYEGEIALSARFQEDLGMDSLNMVDLLSDAETAFDLEIPDSRLDNLDRVEGLVEYIVSVLREESDGADVRSA</sequence>
<dbReference type="PROSITE" id="PS00012">
    <property type="entry name" value="PHOSPHOPANTETHEINE"/>
    <property type="match status" value="1"/>
</dbReference>
<evidence type="ECO:0000259" key="8">
    <source>
        <dbReference type="PROSITE" id="PS50075"/>
    </source>
</evidence>
<dbReference type="GO" id="GO:0000036">
    <property type="term" value="F:acyl carrier activity"/>
    <property type="evidence" value="ECO:0007669"/>
    <property type="project" value="UniProtKB-UniRule"/>
</dbReference>
<gene>
    <name evidence="7" type="primary">acpP</name>
    <name evidence="9" type="ORF">SAMN05216188_11750</name>
</gene>
<dbReference type="GO" id="GO:0016020">
    <property type="term" value="C:membrane"/>
    <property type="evidence" value="ECO:0007669"/>
    <property type="project" value="GOC"/>
</dbReference>
<dbReference type="HAMAP" id="MF_01217">
    <property type="entry name" value="Acyl_carrier"/>
    <property type="match status" value="1"/>
</dbReference>
<accession>A0A1H9SZM7</accession>
<dbReference type="InterPro" id="IPR009081">
    <property type="entry name" value="PP-bd_ACP"/>
</dbReference>
<organism evidence="9 10">
    <name type="scientific">Lentzea xinjiangensis</name>
    <dbReference type="NCBI Taxonomy" id="402600"/>
    <lineage>
        <taxon>Bacteria</taxon>
        <taxon>Bacillati</taxon>
        <taxon>Actinomycetota</taxon>
        <taxon>Actinomycetes</taxon>
        <taxon>Pseudonocardiales</taxon>
        <taxon>Pseudonocardiaceae</taxon>
        <taxon>Lentzea</taxon>
    </lineage>
</organism>
<evidence type="ECO:0000256" key="3">
    <source>
        <dbReference type="ARBA" id="ARBA00022553"/>
    </source>
</evidence>
<evidence type="ECO:0000256" key="7">
    <source>
        <dbReference type="HAMAP-Rule" id="MF_01217"/>
    </source>
</evidence>
<dbReference type="AlphaFoldDB" id="A0A1H9SZM7"/>
<evidence type="ECO:0000256" key="1">
    <source>
        <dbReference type="ARBA" id="ARBA00022450"/>
    </source>
</evidence>
<keyword evidence="5 7" id="KW-0443">Lipid metabolism</keyword>
<keyword evidence="2 7" id="KW-0444">Lipid biosynthesis</keyword>
<dbReference type="GO" id="GO:0005829">
    <property type="term" value="C:cytosol"/>
    <property type="evidence" value="ECO:0007669"/>
    <property type="project" value="TreeGrafter"/>
</dbReference>
<dbReference type="SUPFAM" id="SSF47336">
    <property type="entry name" value="ACP-like"/>
    <property type="match status" value="1"/>
</dbReference>
<keyword evidence="1 7" id="KW-0596">Phosphopantetheine</keyword>
<evidence type="ECO:0000313" key="9">
    <source>
        <dbReference type="EMBL" id="SER89823.1"/>
    </source>
</evidence>
<comment type="subcellular location">
    <subcellularLocation>
        <location evidence="7">Cytoplasm</location>
    </subcellularLocation>
</comment>
<comment type="PTM">
    <text evidence="7">4'-phosphopantetheine is transferred from CoA to a specific serine of apo-ACP by AcpS. This modification is essential for activity because fatty acids are bound in thioester linkage to the sulfhydryl of the prosthetic group.</text>
</comment>
<dbReference type="GO" id="GO:0000035">
    <property type="term" value="F:acyl binding"/>
    <property type="evidence" value="ECO:0007669"/>
    <property type="project" value="TreeGrafter"/>
</dbReference>
<dbReference type="InterPro" id="IPR006162">
    <property type="entry name" value="Ppantetheine_attach_site"/>
</dbReference>
<dbReference type="PANTHER" id="PTHR20863">
    <property type="entry name" value="ACYL CARRIER PROTEIN"/>
    <property type="match status" value="1"/>
</dbReference>
<dbReference type="RefSeq" id="WP_177221456.1">
    <property type="nucleotide sequence ID" value="NZ_FOFR01000017.1"/>
</dbReference>
<dbReference type="Gene3D" id="1.10.1200.10">
    <property type="entry name" value="ACP-like"/>
    <property type="match status" value="1"/>
</dbReference>
<comment type="similarity">
    <text evidence="7">Belongs to the acyl carrier protein (ACP) family.</text>
</comment>
<dbReference type="PROSITE" id="PS50075">
    <property type="entry name" value="CARRIER"/>
    <property type="match status" value="1"/>
</dbReference>
<name>A0A1H9SZM7_9PSEU</name>
<protein>
    <recommendedName>
        <fullName evidence="7">Acyl carrier protein</fullName>
        <shortName evidence="7">ACP</shortName>
    </recommendedName>
</protein>
<keyword evidence="10" id="KW-1185">Reference proteome</keyword>
<dbReference type="InterPro" id="IPR036736">
    <property type="entry name" value="ACP-like_sf"/>
</dbReference>
<evidence type="ECO:0000313" key="10">
    <source>
        <dbReference type="Proteomes" id="UP000199352"/>
    </source>
</evidence>
<dbReference type="InterPro" id="IPR003231">
    <property type="entry name" value="ACP"/>
</dbReference>
<keyword evidence="3 7" id="KW-0597">Phosphoprotein</keyword>
<proteinExistence type="inferred from homology"/>
<evidence type="ECO:0000256" key="4">
    <source>
        <dbReference type="ARBA" id="ARBA00022832"/>
    </source>
</evidence>
<dbReference type="PANTHER" id="PTHR20863:SF76">
    <property type="entry name" value="CARRIER DOMAIN-CONTAINING PROTEIN"/>
    <property type="match status" value="1"/>
</dbReference>
<keyword evidence="4 7" id="KW-0276">Fatty acid metabolism</keyword>
<evidence type="ECO:0000256" key="2">
    <source>
        <dbReference type="ARBA" id="ARBA00022516"/>
    </source>
</evidence>
<comment type="function">
    <text evidence="7">Carrier of the growing fatty acid chain in fatty acid biosynthesis.</text>
</comment>
<dbReference type="STRING" id="402600.SAMN05216188_11750"/>
<dbReference type="Proteomes" id="UP000199352">
    <property type="component" value="Unassembled WGS sequence"/>
</dbReference>
<dbReference type="Pfam" id="PF00550">
    <property type="entry name" value="PP-binding"/>
    <property type="match status" value="1"/>
</dbReference>
<reference evidence="10" key="1">
    <citation type="submission" date="2016-10" db="EMBL/GenBank/DDBJ databases">
        <authorList>
            <person name="Varghese N."/>
            <person name="Submissions S."/>
        </authorList>
    </citation>
    <scope>NUCLEOTIDE SEQUENCE [LARGE SCALE GENOMIC DNA]</scope>
    <source>
        <strain evidence="10">CGMCC 4.3525</strain>
    </source>
</reference>
<keyword evidence="6 7" id="KW-0275">Fatty acid biosynthesis</keyword>
<dbReference type="GO" id="GO:0009245">
    <property type="term" value="P:lipid A biosynthetic process"/>
    <property type="evidence" value="ECO:0007669"/>
    <property type="project" value="TreeGrafter"/>
</dbReference>
<evidence type="ECO:0000256" key="6">
    <source>
        <dbReference type="ARBA" id="ARBA00023160"/>
    </source>
</evidence>
<feature type="domain" description="Carrier" evidence="8">
    <location>
        <begin position="1"/>
        <end position="77"/>
    </location>
</feature>
<comment type="pathway">
    <text evidence="7">Lipid metabolism; fatty acid biosynthesis.</text>
</comment>
<dbReference type="UniPathway" id="UPA00094"/>
<feature type="modified residue" description="O-(pantetheine 4'-phosphoryl)serine" evidence="7">
    <location>
        <position position="37"/>
    </location>
</feature>